<feature type="compositionally biased region" description="Polar residues" evidence="1">
    <location>
        <begin position="192"/>
        <end position="203"/>
    </location>
</feature>
<sequence length="620" mass="65089">MFRQPQSLHILSLLNLLSATSRAFQVQCPSPAPVGQSTECKWIRTSGDGSSFGLLLREITQDHGGTLVSTIRNTGQGSGTFEVTYPDTGQYLLEVVRNLDGVSSNEVPQVLASSQTITAVSNQNSGNDQDSKKSNGSTSKSASVTPGRSQSTTVSGDASDGNSGNEQINDGSNADGSVAIAPATRKQRATTHSRVPAASSTQGITASSSLSVTTSSAQSLTSSASISQSTTTVNSSDASVSSPLSLDASHSFSLPSSTPSISSAASSPSNSNLPLVFGLSFGLLFLLIAILLFLLGIARSRRRRATSVFYQEKMENNTDLSFSDEKLESGGNIDDVQVPSQRSRITISVGEVSRPDSPSSYSYRTSRTGSVDPRIAALWQNARSRISGLTTSTEISMILSASGTESGVTRVVDVSSNADTNSSSNRQSTLSFGAPSSMSEPEVLYTTAPAAQAARLGEALGVGWDKPAPRKQVMIKETLAPWFRFPPRPPPHASLPQTVNTASWNSNLWVAAHSNNTTVSSVTGTDSVVFPTVQRSHLSVPQDATLGADDESYRSLASVPIVSLNSHDASNPRLATSQYQAEASSTWTLAGTRSSSGSAPPVPDLFSYSSHASHGRTDEY</sequence>
<organism evidence="4 5">
    <name type="scientific">Marasmiellus scandens</name>
    <dbReference type="NCBI Taxonomy" id="2682957"/>
    <lineage>
        <taxon>Eukaryota</taxon>
        <taxon>Fungi</taxon>
        <taxon>Dikarya</taxon>
        <taxon>Basidiomycota</taxon>
        <taxon>Agaricomycotina</taxon>
        <taxon>Agaricomycetes</taxon>
        <taxon>Agaricomycetidae</taxon>
        <taxon>Agaricales</taxon>
        <taxon>Marasmiineae</taxon>
        <taxon>Omphalotaceae</taxon>
        <taxon>Marasmiellus</taxon>
    </lineage>
</organism>
<feature type="region of interest" description="Disordered" evidence="1">
    <location>
        <begin position="587"/>
        <end position="620"/>
    </location>
</feature>
<feature type="signal peptide" evidence="3">
    <location>
        <begin position="1"/>
        <end position="23"/>
    </location>
</feature>
<keyword evidence="5" id="KW-1185">Reference proteome</keyword>
<feature type="transmembrane region" description="Helical" evidence="2">
    <location>
        <begin position="275"/>
        <end position="297"/>
    </location>
</feature>
<keyword evidence="2" id="KW-0472">Membrane</keyword>
<keyword evidence="3" id="KW-0732">Signal</keyword>
<evidence type="ECO:0000256" key="2">
    <source>
        <dbReference type="SAM" id="Phobius"/>
    </source>
</evidence>
<feature type="region of interest" description="Disordered" evidence="1">
    <location>
        <begin position="221"/>
        <end position="240"/>
    </location>
</feature>
<feature type="compositionally biased region" description="Polar residues" evidence="1">
    <location>
        <begin position="119"/>
        <end position="175"/>
    </location>
</feature>
<comment type="caution">
    <text evidence="4">The sequence shown here is derived from an EMBL/GenBank/DDBJ whole genome shotgun (WGS) entry which is preliminary data.</text>
</comment>
<feature type="region of interest" description="Disordered" evidence="1">
    <location>
        <begin position="119"/>
        <end position="208"/>
    </location>
</feature>
<gene>
    <name evidence="4" type="ORF">VKT23_019851</name>
</gene>
<keyword evidence="2" id="KW-0812">Transmembrane</keyword>
<accession>A0ABR1IPL1</accession>
<feature type="chain" id="PRO_5045084026" evidence="3">
    <location>
        <begin position="24"/>
        <end position="620"/>
    </location>
</feature>
<dbReference type="EMBL" id="JBANRG010000112">
    <property type="protein sequence ID" value="KAK7435043.1"/>
    <property type="molecule type" value="Genomic_DNA"/>
</dbReference>
<reference evidence="4 5" key="1">
    <citation type="submission" date="2024-01" db="EMBL/GenBank/DDBJ databases">
        <title>A draft genome for the cacao thread blight pathogen Marasmiellus scandens.</title>
        <authorList>
            <person name="Baruah I.K."/>
            <person name="Leung J."/>
            <person name="Bukari Y."/>
            <person name="Amoako-Attah I."/>
            <person name="Meinhardt L.W."/>
            <person name="Bailey B.A."/>
            <person name="Cohen S.P."/>
        </authorList>
    </citation>
    <scope>NUCLEOTIDE SEQUENCE [LARGE SCALE GENOMIC DNA]</scope>
    <source>
        <strain evidence="4 5">GH-19</strain>
    </source>
</reference>
<evidence type="ECO:0000313" key="5">
    <source>
        <dbReference type="Proteomes" id="UP001498398"/>
    </source>
</evidence>
<protein>
    <submittedName>
        <fullName evidence="4">Uncharacterized protein</fullName>
    </submittedName>
</protein>
<evidence type="ECO:0000256" key="1">
    <source>
        <dbReference type="SAM" id="MobiDB-lite"/>
    </source>
</evidence>
<evidence type="ECO:0000313" key="4">
    <source>
        <dbReference type="EMBL" id="KAK7435043.1"/>
    </source>
</evidence>
<feature type="region of interest" description="Disordered" evidence="1">
    <location>
        <begin position="416"/>
        <end position="436"/>
    </location>
</feature>
<name>A0ABR1IPL1_9AGAR</name>
<dbReference type="Proteomes" id="UP001498398">
    <property type="component" value="Unassembled WGS sequence"/>
</dbReference>
<proteinExistence type="predicted"/>
<feature type="compositionally biased region" description="Polar residues" evidence="1">
    <location>
        <begin position="587"/>
        <end position="598"/>
    </location>
</feature>
<keyword evidence="2" id="KW-1133">Transmembrane helix</keyword>
<evidence type="ECO:0000256" key="3">
    <source>
        <dbReference type="SAM" id="SignalP"/>
    </source>
</evidence>